<evidence type="ECO:0000256" key="4">
    <source>
        <dbReference type="ARBA" id="ARBA00022840"/>
    </source>
</evidence>
<evidence type="ECO:0000256" key="2">
    <source>
        <dbReference type="ARBA" id="ARBA00022741"/>
    </source>
</evidence>
<dbReference type="Pfam" id="PF00069">
    <property type="entry name" value="Pkinase"/>
    <property type="match status" value="1"/>
</dbReference>
<feature type="binding site" evidence="5">
    <location>
        <position position="45"/>
    </location>
    <ligand>
        <name>ATP</name>
        <dbReference type="ChEBI" id="CHEBI:30616"/>
    </ligand>
</feature>
<name>A0A5K0Z064_9MAGN</name>
<dbReference type="OrthoDB" id="4062651at2759"/>
<keyword evidence="2 5" id="KW-0547">Nucleotide-binding</keyword>
<comment type="similarity">
    <text evidence="6">Belongs to the protein kinase superfamily.</text>
</comment>
<organism evidence="8">
    <name type="scientific">Nymphaea colorata</name>
    <name type="common">pocket water lily</name>
    <dbReference type="NCBI Taxonomy" id="210225"/>
    <lineage>
        <taxon>Eukaryota</taxon>
        <taxon>Viridiplantae</taxon>
        <taxon>Streptophyta</taxon>
        <taxon>Embryophyta</taxon>
        <taxon>Tracheophyta</taxon>
        <taxon>Spermatophyta</taxon>
        <taxon>Magnoliopsida</taxon>
        <taxon>Nymphaeales</taxon>
        <taxon>Nymphaeaceae</taxon>
        <taxon>Nymphaea</taxon>
    </lineage>
</organism>
<evidence type="ECO:0000259" key="7">
    <source>
        <dbReference type="PROSITE" id="PS50011"/>
    </source>
</evidence>
<dbReference type="InterPro" id="IPR017441">
    <property type="entry name" value="Protein_kinase_ATP_BS"/>
</dbReference>
<dbReference type="Gramene" id="NC13G0195620.1">
    <property type="protein sequence ID" value="NC13G0195620.1:cds"/>
    <property type="gene ID" value="NC13G0195620"/>
</dbReference>
<dbReference type="PROSITE" id="PS00107">
    <property type="entry name" value="PROTEIN_KINASE_ATP"/>
    <property type="match status" value="1"/>
</dbReference>
<keyword evidence="4 5" id="KW-0067">ATP-binding</keyword>
<dbReference type="Gene3D" id="3.30.200.20">
    <property type="entry name" value="Phosphorylase Kinase, domain 1"/>
    <property type="match status" value="1"/>
</dbReference>
<keyword evidence="1" id="KW-0808">Transferase</keyword>
<proteinExistence type="inferred from homology"/>
<dbReference type="InterPro" id="IPR008271">
    <property type="entry name" value="Ser/Thr_kinase_AS"/>
</dbReference>
<dbReference type="PANTHER" id="PTHR46146">
    <property type="entry name" value="SERINE/THREONINE-PROTEIN KINASE-LIKE PROTEIN CCR4"/>
    <property type="match status" value="1"/>
</dbReference>
<dbReference type="OMA" id="THIVEWA"/>
<dbReference type="InterPro" id="IPR000719">
    <property type="entry name" value="Prot_kinase_dom"/>
</dbReference>
<dbReference type="GO" id="GO:0004674">
    <property type="term" value="F:protein serine/threonine kinase activity"/>
    <property type="evidence" value="ECO:0007669"/>
    <property type="project" value="UniProtKB-KW"/>
</dbReference>
<evidence type="ECO:0000256" key="5">
    <source>
        <dbReference type="PROSITE-ProRule" id="PRU10141"/>
    </source>
</evidence>
<dbReference type="GO" id="GO:0005524">
    <property type="term" value="F:ATP binding"/>
    <property type="evidence" value="ECO:0007669"/>
    <property type="project" value="UniProtKB-UniRule"/>
</dbReference>
<dbReference type="PROSITE" id="PS50011">
    <property type="entry name" value="PROTEIN_KINASE_DOM"/>
    <property type="match status" value="1"/>
</dbReference>
<dbReference type="AlphaFoldDB" id="A0A5K0Z064"/>
<dbReference type="PANTHER" id="PTHR46146:SF23">
    <property type="entry name" value="PROTEIN KINASE DOMAIN-CONTAINING PROTEIN"/>
    <property type="match status" value="1"/>
</dbReference>
<dbReference type="Gene3D" id="1.10.510.10">
    <property type="entry name" value="Transferase(Phosphotransferase) domain 1"/>
    <property type="match status" value="1"/>
</dbReference>
<feature type="domain" description="Protein kinase" evidence="7">
    <location>
        <begin position="16"/>
        <end position="319"/>
    </location>
</feature>
<dbReference type="SUPFAM" id="SSF56112">
    <property type="entry name" value="Protein kinase-like (PK-like)"/>
    <property type="match status" value="1"/>
</dbReference>
<evidence type="ECO:0000313" key="8">
    <source>
        <dbReference type="EMBL" id="VVV82877.1"/>
    </source>
</evidence>
<protein>
    <recommendedName>
        <fullName evidence="7">Protein kinase domain-containing protein</fullName>
    </recommendedName>
</protein>
<dbReference type="PROSITE" id="PS00108">
    <property type="entry name" value="PROTEIN_KINASE_ST"/>
    <property type="match status" value="1"/>
</dbReference>
<dbReference type="SMART" id="SM00220">
    <property type="entry name" value="S_TKc"/>
    <property type="match status" value="1"/>
</dbReference>
<dbReference type="EMBL" id="LR721778">
    <property type="protein sequence ID" value="VVV82877.1"/>
    <property type="molecule type" value="Genomic_DNA"/>
</dbReference>
<gene>
    <name evidence="8" type="ORF">NYM_LOCUS10037</name>
</gene>
<reference evidence="8" key="1">
    <citation type="submission" date="2019-09" db="EMBL/GenBank/DDBJ databases">
        <authorList>
            <person name="Zhang L."/>
        </authorList>
    </citation>
    <scope>NUCLEOTIDE SEQUENCE</scope>
</reference>
<keyword evidence="3" id="KW-0418">Kinase</keyword>
<sequence>MQRYNYKELEAATGGFSLENLIGKGSHGCVYKATLRGGQVVAVKKVSTGLQLLEDLTKVENELQILSSLPRRCLHFVDLLGVAGDSPTEQRLVIMELMPNGTLHDVLHSGKSTLTSSPSQPRPLTWHRRAVIALEIAKAIDFLHQMRPPVVHRDIKSSNVLFDENWRPRVGDFGLAVRKKRAAADVNWAGGHDRSGGSSPAGTIGYLDPMYTSPAKLSTKNDVFSYGVLLLEMMSCRRAVDVEHEPAFLVEWARALMEQGRAAEICDPRIEPPDIDLFIRPVLDIASRCVSLKEHSRPSMKQVVAELKVVVNNVRFPLLSCFSSNGFFPWRRKRSSAAGKCAGVPATIRRSSKTGERVRRIICKNQEEEMGMVV</sequence>
<evidence type="ECO:0000256" key="1">
    <source>
        <dbReference type="ARBA" id="ARBA00022679"/>
    </source>
</evidence>
<evidence type="ECO:0000256" key="3">
    <source>
        <dbReference type="ARBA" id="ARBA00022777"/>
    </source>
</evidence>
<evidence type="ECO:0000256" key="6">
    <source>
        <dbReference type="RuleBase" id="RU000304"/>
    </source>
</evidence>
<keyword evidence="6" id="KW-0723">Serine/threonine-protein kinase</keyword>
<accession>A0A5K0Z064</accession>
<dbReference type="InterPro" id="IPR011009">
    <property type="entry name" value="Kinase-like_dom_sf"/>
</dbReference>
<dbReference type="PIRSF" id="PIRSF000654">
    <property type="entry name" value="Integrin-linked_kinase"/>
    <property type="match status" value="1"/>
</dbReference>